<evidence type="ECO:0000256" key="5">
    <source>
        <dbReference type="ARBA" id="ARBA00022723"/>
    </source>
</evidence>
<evidence type="ECO:0000256" key="6">
    <source>
        <dbReference type="ARBA" id="ARBA00022989"/>
    </source>
</evidence>
<feature type="domain" description="Cytochrome c" evidence="11">
    <location>
        <begin position="63"/>
        <end position="172"/>
    </location>
</feature>
<gene>
    <name evidence="12" type="ORF">DI623_14625</name>
</gene>
<keyword evidence="8 10" id="KW-0472">Membrane</keyword>
<dbReference type="GO" id="GO:0009055">
    <property type="term" value="F:electron transfer activity"/>
    <property type="evidence" value="ECO:0007669"/>
    <property type="project" value="InterPro"/>
</dbReference>
<evidence type="ECO:0000256" key="1">
    <source>
        <dbReference type="ARBA" id="ARBA00004370"/>
    </source>
</evidence>
<feature type="binding site" description="covalent" evidence="9">
    <location>
        <position position="208"/>
    </location>
    <ligand>
        <name>heme c</name>
        <dbReference type="ChEBI" id="CHEBI:61717"/>
    </ligand>
</feature>
<evidence type="ECO:0000313" key="12">
    <source>
        <dbReference type="EMBL" id="PZO87507.1"/>
    </source>
</evidence>
<evidence type="ECO:0000256" key="4">
    <source>
        <dbReference type="ARBA" id="ARBA00022692"/>
    </source>
</evidence>
<keyword evidence="5 9" id="KW-0479">Metal-binding</keyword>
<dbReference type="PANTHER" id="PTHR10266:SF3">
    <property type="entry name" value="CYTOCHROME C1, HEME PROTEIN, MITOCHONDRIAL"/>
    <property type="match status" value="1"/>
</dbReference>
<dbReference type="InterPro" id="IPR009056">
    <property type="entry name" value="Cyt_c-like_dom"/>
</dbReference>
<evidence type="ECO:0000256" key="3">
    <source>
        <dbReference type="ARBA" id="ARBA00022617"/>
    </source>
</evidence>
<dbReference type="Pfam" id="PF02167">
    <property type="entry name" value="Cytochrom_C1"/>
    <property type="match status" value="1"/>
</dbReference>
<evidence type="ECO:0000256" key="10">
    <source>
        <dbReference type="SAM" id="Phobius"/>
    </source>
</evidence>
<dbReference type="Gene3D" id="1.20.5.100">
    <property type="entry name" value="Cytochrome c1, transmembrane anchor, C-terminal"/>
    <property type="match status" value="1"/>
</dbReference>
<organism evidence="12 13">
    <name type="scientific">Sphingomonas sanxanigenens</name>
    <dbReference type="NCBI Taxonomy" id="397260"/>
    <lineage>
        <taxon>Bacteria</taxon>
        <taxon>Pseudomonadati</taxon>
        <taxon>Pseudomonadota</taxon>
        <taxon>Alphaproteobacteria</taxon>
        <taxon>Sphingomonadales</taxon>
        <taxon>Sphingomonadaceae</taxon>
        <taxon>Sphingomonas</taxon>
    </lineage>
</organism>
<comment type="cofactor">
    <cofactor evidence="9">
        <name>heme c</name>
        <dbReference type="ChEBI" id="CHEBI:61717"/>
    </cofactor>
    <text evidence="9">Binds 1 heme c group covalently per subunit.</text>
</comment>
<proteinExistence type="predicted"/>
<evidence type="ECO:0000256" key="7">
    <source>
        <dbReference type="ARBA" id="ARBA00023004"/>
    </source>
</evidence>
<dbReference type="InterPro" id="IPR036909">
    <property type="entry name" value="Cyt_c-like_dom_sf"/>
</dbReference>
<keyword evidence="6 10" id="KW-1133">Transmembrane helix</keyword>
<evidence type="ECO:0000313" key="13">
    <source>
        <dbReference type="Proteomes" id="UP000249066"/>
    </source>
</evidence>
<name>A0A2W5A2E7_9SPHN</name>
<feature type="binding site" description="covalent" evidence="9">
    <location>
        <position position="79"/>
    </location>
    <ligand>
        <name>heme c</name>
        <dbReference type="ChEBI" id="CHEBI:61717"/>
    </ligand>
</feature>
<dbReference type="GO" id="GO:0046872">
    <property type="term" value="F:metal ion binding"/>
    <property type="evidence" value="ECO:0007669"/>
    <property type="project" value="UniProtKB-KW"/>
</dbReference>
<dbReference type="Proteomes" id="UP000249066">
    <property type="component" value="Unassembled WGS sequence"/>
</dbReference>
<reference evidence="12 13" key="1">
    <citation type="submission" date="2017-08" db="EMBL/GenBank/DDBJ databases">
        <title>Infants hospitalized years apart are colonized by the same room-sourced microbial strains.</title>
        <authorList>
            <person name="Brooks B."/>
            <person name="Olm M.R."/>
            <person name="Firek B.A."/>
            <person name="Baker R."/>
            <person name="Thomas B.C."/>
            <person name="Morowitz M.J."/>
            <person name="Banfield J.F."/>
        </authorList>
    </citation>
    <scope>NUCLEOTIDE SEQUENCE [LARGE SCALE GENOMIC DNA]</scope>
    <source>
        <strain evidence="12">S2_018_000_R2_101</strain>
    </source>
</reference>
<dbReference type="PROSITE" id="PS51007">
    <property type="entry name" value="CYTC"/>
    <property type="match status" value="1"/>
</dbReference>
<protein>
    <recommendedName>
        <fullName evidence="2">Cytochrome c1</fullName>
    </recommendedName>
</protein>
<comment type="caution">
    <text evidence="12">The sequence shown here is derived from an EMBL/GenBank/DDBJ whole genome shotgun (WGS) entry which is preliminary data.</text>
</comment>
<keyword evidence="3 9" id="KW-0349">Heme</keyword>
<sequence length="281" mass="30975">MLLRYALGAIGAAFAIVLLIAFGNGAYNRIASPPAPTVEHEFHKAPKDLRLASDGPLGKFDRRQLQRGFQVYQEVCSACHSLRLVAFRDLKDLGYSDAEVKAIAKNWKIPQPAIDPNTGDATTRPSLPADHFPSPFANETAARAANNNALPPDQSLLAKARHDGAAYIYSILTGYENQPAELLRHFPDARTPKGLHYNPYFANLNLAMAPPLTAEGQVTYEDGTRATVDQMAKDVSAFLVWTAEPKLETRHAWGITVLIFLAIFTVLTYMSYQNIWAGKKH</sequence>
<feature type="binding site" description="covalent" evidence="9">
    <location>
        <position position="76"/>
    </location>
    <ligand>
        <name>heme c</name>
        <dbReference type="ChEBI" id="CHEBI:61717"/>
    </ligand>
</feature>
<dbReference type="InterPro" id="IPR002326">
    <property type="entry name" value="Cyt_c1"/>
</dbReference>
<dbReference type="Gene3D" id="1.10.760.10">
    <property type="entry name" value="Cytochrome c-like domain"/>
    <property type="match status" value="1"/>
</dbReference>
<dbReference type="PANTHER" id="PTHR10266">
    <property type="entry name" value="CYTOCHROME C1"/>
    <property type="match status" value="1"/>
</dbReference>
<evidence type="ECO:0000259" key="11">
    <source>
        <dbReference type="PROSITE" id="PS51007"/>
    </source>
</evidence>
<dbReference type="AlphaFoldDB" id="A0A2W5A2E7"/>
<feature type="binding site" description="covalent" evidence="9">
    <location>
        <position position="80"/>
    </location>
    <ligand>
        <name>heme c</name>
        <dbReference type="ChEBI" id="CHEBI:61717"/>
    </ligand>
</feature>
<keyword evidence="4 10" id="KW-0812">Transmembrane</keyword>
<dbReference type="PRINTS" id="PR00603">
    <property type="entry name" value="CYTOCHROMEC1"/>
</dbReference>
<dbReference type="GO" id="GO:0020037">
    <property type="term" value="F:heme binding"/>
    <property type="evidence" value="ECO:0007669"/>
    <property type="project" value="InterPro"/>
</dbReference>
<accession>A0A2W5A2E7</accession>
<feature type="transmembrane region" description="Helical" evidence="10">
    <location>
        <begin position="252"/>
        <end position="272"/>
    </location>
</feature>
<keyword evidence="7 9" id="KW-0408">Iron</keyword>
<evidence type="ECO:0000256" key="8">
    <source>
        <dbReference type="ARBA" id="ARBA00023136"/>
    </source>
</evidence>
<dbReference type="EMBL" id="QFNN01000128">
    <property type="protein sequence ID" value="PZO87507.1"/>
    <property type="molecule type" value="Genomic_DNA"/>
</dbReference>
<evidence type="ECO:0000256" key="2">
    <source>
        <dbReference type="ARBA" id="ARBA00016165"/>
    </source>
</evidence>
<dbReference type="GO" id="GO:0016020">
    <property type="term" value="C:membrane"/>
    <property type="evidence" value="ECO:0007669"/>
    <property type="project" value="UniProtKB-SubCell"/>
</dbReference>
<dbReference type="SUPFAM" id="SSF46626">
    <property type="entry name" value="Cytochrome c"/>
    <property type="match status" value="1"/>
</dbReference>
<evidence type="ECO:0000256" key="9">
    <source>
        <dbReference type="PIRSR" id="PIRSR602326-1"/>
    </source>
</evidence>
<comment type="subcellular location">
    <subcellularLocation>
        <location evidence="1">Membrane</location>
    </subcellularLocation>
</comment>